<feature type="chain" id="PRO_5013370797" evidence="1">
    <location>
        <begin position="24"/>
        <end position="388"/>
    </location>
</feature>
<evidence type="ECO:0000256" key="1">
    <source>
        <dbReference type="SAM" id="SignalP"/>
    </source>
</evidence>
<dbReference type="EMBL" id="LNIX01000002">
    <property type="protein sequence ID" value="OXA59129.1"/>
    <property type="molecule type" value="Genomic_DNA"/>
</dbReference>
<dbReference type="InterPro" id="IPR013783">
    <property type="entry name" value="Ig-like_fold"/>
</dbReference>
<evidence type="ECO:0000313" key="4">
    <source>
        <dbReference type="Proteomes" id="UP000198287"/>
    </source>
</evidence>
<dbReference type="SUPFAM" id="SSF48726">
    <property type="entry name" value="Immunoglobulin"/>
    <property type="match status" value="3"/>
</dbReference>
<reference evidence="3 4" key="1">
    <citation type="submission" date="2015-12" db="EMBL/GenBank/DDBJ databases">
        <title>The genome of Folsomia candida.</title>
        <authorList>
            <person name="Faddeeva A."/>
            <person name="Derks M.F."/>
            <person name="Anvar Y."/>
            <person name="Smit S."/>
            <person name="Van Straalen N."/>
            <person name="Roelofs D."/>
        </authorList>
    </citation>
    <scope>NUCLEOTIDE SEQUENCE [LARGE SCALE GENOMIC DNA]</scope>
    <source>
        <strain evidence="3 4">VU population</strain>
        <tissue evidence="3">Whole body</tissue>
    </source>
</reference>
<dbReference type="SMART" id="SM00409">
    <property type="entry name" value="IG"/>
    <property type="match status" value="2"/>
</dbReference>
<dbReference type="InterPro" id="IPR036179">
    <property type="entry name" value="Ig-like_dom_sf"/>
</dbReference>
<dbReference type="OMA" id="FEWFREM"/>
<feature type="domain" description="Ig-like" evidence="2">
    <location>
        <begin position="210"/>
        <end position="300"/>
    </location>
</feature>
<dbReference type="OrthoDB" id="9355041at2759"/>
<dbReference type="STRING" id="158441.A0A226ENR7"/>
<proteinExistence type="predicted"/>
<keyword evidence="1" id="KW-0732">Signal</keyword>
<organism evidence="3 4">
    <name type="scientific">Folsomia candida</name>
    <name type="common">Springtail</name>
    <dbReference type="NCBI Taxonomy" id="158441"/>
    <lineage>
        <taxon>Eukaryota</taxon>
        <taxon>Metazoa</taxon>
        <taxon>Ecdysozoa</taxon>
        <taxon>Arthropoda</taxon>
        <taxon>Hexapoda</taxon>
        <taxon>Collembola</taxon>
        <taxon>Entomobryomorpha</taxon>
        <taxon>Isotomoidea</taxon>
        <taxon>Isotomidae</taxon>
        <taxon>Proisotominae</taxon>
        <taxon>Folsomia</taxon>
    </lineage>
</organism>
<protein>
    <submittedName>
        <fullName evidence="3">Neural cell adhesion molecule 1</fullName>
    </submittedName>
</protein>
<dbReference type="PANTHER" id="PTHR45889:SF8">
    <property type="entry name" value="IG-LIKE DOMAIN-CONTAINING PROTEIN"/>
    <property type="match status" value="1"/>
</dbReference>
<dbReference type="InterPro" id="IPR013098">
    <property type="entry name" value="Ig_I-set"/>
</dbReference>
<dbReference type="Proteomes" id="UP000198287">
    <property type="component" value="Unassembled WGS sequence"/>
</dbReference>
<dbReference type="PROSITE" id="PS50835">
    <property type="entry name" value="IG_LIKE"/>
    <property type="match status" value="2"/>
</dbReference>
<name>A0A226ENR7_FOLCA</name>
<dbReference type="CDD" id="cd00096">
    <property type="entry name" value="Ig"/>
    <property type="match status" value="2"/>
</dbReference>
<evidence type="ECO:0000259" key="2">
    <source>
        <dbReference type="PROSITE" id="PS50835"/>
    </source>
</evidence>
<feature type="domain" description="Ig-like" evidence="2">
    <location>
        <begin position="115"/>
        <end position="201"/>
    </location>
</feature>
<dbReference type="Gene3D" id="2.60.40.10">
    <property type="entry name" value="Immunoglobulins"/>
    <property type="match status" value="3"/>
</dbReference>
<evidence type="ECO:0000313" key="3">
    <source>
        <dbReference type="EMBL" id="OXA59129.1"/>
    </source>
</evidence>
<dbReference type="InterPro" id="IPR007110">
    <property type="entry name" value="Ig-like_dom"/>
</dbReference>
<comment type="caution">
    <text evidence="3">The sequence shown here is derived from an EMBL/GenBank/DDBJ whole genome shotgun (WGS) entry which is preliminary data.</text>
</comment>
<dbReference type="PANTHER" id="PTHR45889">
    <property type="entry name" value="IG-LIKE DOMAIN-CONTAINING PROTEIN"/>
    <property type="match status" value="1"/>
</dbReference>
<dbReference type="InterPro" id="IPR003599">
    <property type="entry name" value="Ig_sub"/>
</dbReference>
<keyword evidence="4" id="KW-1185">Reference proteome</keyword>
<sequence length="388" mass="44146">MDFMVKLGLLAVACLGLVALTSGQQVTLIPGEKNVKKFINESYFVSCQTPDGLRADWYNSRQQKIDGNPQNRIRVETSFAVDLFLTRITSQDSGTYTCVTNRGGRASFNLNVLRPITFDLSYAEQSASEGKMYTMKCVAMGQNAPKIYWKVDNKNPMAPKFRITKENHLIIQNVTREDGKRQYVCRAMDMESPVPDAKTMNITLKVKTKPRMVHGARLEHWGVLGEWANLTCAVNAEPPARFEWVFKDRTITPNDENFILYPQENTSILQVLVRNEVKFGQYICRARNDQGYMEKGMILHKGQKPATPVLEIDLVAHDGARIRVREFRNPSTRDPAQEEGRKGKALPITGYVVQYKMMTRSDWKPANSSKYEEGTEQTVLIINEHIPK</sequence>
<feature type="signal peptide" evidence="1">
    <location>
        <begin position="1"/>
        <end position="23"/>
    </location>
</feature>
<gene>
    <name evidence="3" type="ORF">Fcan01_05242</name>
</gene>
<dbReference type="AlphaFoldDB" id="A0A226ENR7"/>
<dbReference type="Pfam" id="PF07679">
    <property type="entry name" value="I-set"/>
    <property type="match status" value="1"/>
</dbReference>
<dbReference type="Pfam" id="PF13927">
    <property type="entry name" value="Ig_3"/>
    <property type="match status" value="1"/>
</dbReference>
<accession>A0A226ENR7</accession>